<gene>
    <name evidence="1" type="ORF">RF55_15188</name>
</gene>
<dbReference type="AlphaFoldDB" id="A0A0J7K661"/>
<keyword evidence="2" id="KW-1185">Reference proteome</keyword>
<protein>
    <submittedName>
        <fullName evidence="1">Uncharacterized protein</fullName>
    </submittedName>
</protein>
<organism evidence="1 2">
    <name type="scientific">Lasius niger</name>
    <name type="common">Black garden ant</name>
    <dbReference type="NCBI Taxonomy" id="67767"/>
    <lineage>
        <taxon>Eukaryota</taxon>
        <taxon>Metazoa</taxon>
        <taxon>Ecdysozoa</taxon>
        <taxon>Arthropoda</taxon>
        <taxon>Hexapoda</taxon>
        <taxon>Insecta</taxon>
        <taxon>Pterygota</taxon>
        <taxon>Neoptera</taxon>
        <taxon>Endopterygota</taxon>
        <taxon>Hymenoptera</taxon>
        <taxon>Apocrita</taxon>
        <taxon>Aculeata</taxon>
        <taxon>Formicoidea</taxon>
        <taxon>Formicidae</taxon>
        <taxon>Formicinae</taxon>
        <taxon>Lasius</taxon>
        <taxon>Lasius</taxon>
    </lineage>
</organism>
<dbReference type="EMBL" id="LBMM01012818">
    <property type="protein sequence ID" value="KMQ85978.1"/>
    <property type="molecule type" value="Genomic_DNA"/>
</dbReference>
<reference evidence="1 2" key="1">
    <citation type="submission" date="2015-04" db="EMBL/GenBank/DDBJ databases">
        <title>Lasius niger genome sequencing.</title>
        <authorList>
            <person name="Konorov E.A."/>
            <person name="Nikitin M.A."/>
            <person name="Kirill M.V."/>
            <person name="Chang P."/>
        </authorList>
    </citation>
    <scope>NUCLEOTIDE SEQUENCE [LARGE SCALE GENOMIC DNA]</scope>
    <source>
        <tissue evidence="1">Whole</tissue>
    </source>
</reference>
<name>A0A0J7K661_LASNI</name>
<sequence>MMLEHDFEVLFKGAENRMLTHWPQFSAKVKRELINIGVREENIDCEAALLFNYPKLFSVVPVKVPKRKPWRASRAEIQEGFLVHLKVIGDLEKQFEGMKKTVKKRSLLEWSLH</sequence>
<accession>A0A0J7K661</accession>
<proteinExistence type="predicted"/>
<dbReference type="Proteomes" id="UP000036403">
    <property type="component" value="Unassembled WGS sequence"/>
</dbReference>
<dbReference type="OrthoDB" id="7698488at2759"/>
<evidence type="ECO:0000313" key="2">
    <source>
        <dbReference type="Proteomes" id="UP000036403"/>
    </source>
</evidence>
<comment type="caution">
    <text evidence="1">The sequence shown here is derived from an EMBL/GenBank/DDBJ whole genome shotgun (WGS) entry which is preliminary data.</text>
</comment>
<dbReference type="PaxDb" id="67767-A0A0J7K661"/>
<evidence type="ECO:0000313" key="1">
    <source>
        <dbReference type="EMBL" id="KMQ85978.1"/>
    </source>
</evidence>